<evidence type="ECO:0000313" key="2">
    <source>
        <dbReference type="EMBL" id="KAJ1135160.1"/>
    </source>
</evidence>
<comment type="caution">
    <text evidence="2">The sequence shown here is derived from an EMBL/GenBank/DDBJ whole genome shotgun (WGS) entry which is preliminary data.</text>
</comment>
<protein>
    <submittedName>
        <fullName evidence="2">Uncharacterized protein</fullName>
    </submittedName>
</protein>
<proteinExistence type="predicted"/>
<sequence>MRAHQRIRLRRLSETSEGPTDPRVQIEANLDTLSVSSHKLSNKKTEMAITVIRSKMESKNPTPGGARRRTGTSYPVRAAVGHGTLTRDTEYCGYLVHTLQDCPTKSKQFTNCHQLNHNVSICRGGRCIKA</sequence>
<feature type="compositionally biased region" description="Basic residues" evidence="1">
    <location>
        <begin position="1"/>
        <end position="10"/>
    </location>
</feature>
<dbReference type="EMBL" id="JANPWB010000010">
    <property type="protein sequence ID" value="KAJ1135160.1"/>
    <property type="molecule type" value="Genomic_DNA"/>
</dbReference>
<feature type="region of interest" description="Disordered" evidence="1">
    <location>
        <begin position="1"/>
        <end position="22"/>
    </location>
</feature>
<gene>
    <name evidence="2" type="ORF">NDU88_001605</name>
</gene>
<name>A0AAV7Q7C5_PLEWA</name>
<evidence type="ECO:0000313" key="3">
    <source>
        <dbReference type="Proteomes" id="UP001066276"/>
    </source>
</evidence>
<organism evidence="2 3">
    <name type="scientific">Pleurodeles waltl</name>
    <name type="common">Iberian ribbed newt</name>
    <dbReference type="NCBI Taxonomy" id="8319"/>
    <lineage>
        <taxon>Eukaryota</taxon>
        <taxon>Metazoa</taxon>
        <taxon>Chordata</taxon>
        <taxon>Craniata</taxon>
        <taxon>Vertebrata</taxon>
        <taxon>Euteleostomi</taxon>
        <taxon>Amphibia</taxon>
        <taxon>Batrachia</taxon>
        <taxon>Caudata</taxon>
        <taxon>Salamandroidea</taxon>
        <taxon>Salamandridae</taxon>
        <taxon>Pleurodelinae</taxon>
        <taxon>Pleurodeles</taxon>
    </lineage>
</organism>
<accession>A0AAV7Q7C5</accession>
<dbReference type="AlphaFoldDB" id="A0AAV7Q7C5"/>
<reference evidence="2" key="1">
    <citation type="journal article" date="2022" name="bioRxiv">
        <title>Sequencing and chromosome-scale assembly of the giantPleurodeles waltlgenome.</title>
        <authorList>
            <person name="Brown T."/>
            <person name="Elewa A."/>
            <person name="Iarovenko S."/>
            <person name="Subramanian E."/>
            <person name="Araus A.J."/>
            <person name="Petzold A."/>
            <person name="Susuki M."/>
            <person name="Suzuki K.-i.T."/>
            <person name="Hayashi T."/>
            <person name="Toyoda A."/>
            <person name="Oliveira C."/>
            <person name="Osipova E."/>
            <person name="Leigh N.D."/>
            <person name="Simon A."/>
            <person name="Yun M.H."/>
        </authorList>
    </citation>
    <scope>NUCLEOTIDE SEQUENCE</scope>
    <source>
        <strain evidence="2">20211129_DDA</strain>
        <tissue evidence="2">Liver</tissue>
    </source>
</reference>
<evidence type="ECO:0000256" key="1">
    <source>
        <dbReference type="SAM" id="MobiDB-lite"/>
    </source>
</evidence>
<dbReference type="Proteomes" id="UP001066276">
    <property type="component" value="Chromosome 6"/>
</dbReference>
<keyword evidence="3" id="KW-1185">Reference proteome</keyword>